<gene>
    <name evidence="1" type="ORF">BOVATA_004980</name>
</gene>
<protein>
    <submittedName>
        <fullName evidence="1">Para-nitrobenzyl esterase, putative</fullName>
    </submittedName>
</protein>
<dbReference type="EMBL" id="BDSA01000001">
    <property type="protein sequence ID" value="GBE59005.1"/>
    <property type="molecule type" value="Genomic_DNA"/>
</dbReference>
<reference evidence="1 2" key="1">
    <citation type="journal article" date="2017" name="BMC Genomics">
        <title>Whole-genome assembly of Babesia ovata and comparative genomics between closely related pathogens.</title>
        <authorList>
            <person name="Yamagishi J."/>
            <person name="Asada M."/>
            <person name="Hakimi H."/>
            <person name="Tanaka T.Q."/>
            <person name="Sugimoto C."/>
            <person name="Kawazu S."/>
        </authorList>
    </citation>
    <scope>NUCLEOTIDE SEQUENCE [LARGE SCALE GENOMIC DNA]</scope>
    <source>
        <strain evidence="1 2">Miyake</strain>
    </source>
</reference>
<organism evidence="1 2">
    <name type="scientific">Babesia ovata</name>
    <dbReference type="NCBI Taxonomy" id="189622"/>
    <lineage>
        <taxon>Eukaryota</taxon>
        <taxon>Sar</taxon>
        <taxon>Alveolata</taxon>
        <taxon>Apicomplexa</taxon>
        <taxon>Aconoidasida</taxon>
        <taxon>Piroplasmida</taxon>
        <taxon>Babesiidae</taxon>
        <taxon>Babesia</taxon>
    </lineage>
</organism>
<accession>A0A2H6K7N8</accession>
<comment type="caution">
    <text evidence="1">The sequence shown here is derived from an EMBL/GenBank/DDBJ whole genome shotgun (WGS) entry which is preliminary data.</text>
</comment>
<proteinExistence type="predicted"/>
<dbReference type="Proteomes" id="UP000236319">
    <property type="component" value="Unassembled WGS sequence"/>
</dbReference>
<dbReference type="GeneID" id="39872775"/>
<keyword evidence="2" id="KW-1185">Reference proteome</keyword>
<dbReference type="VEuPathDB" id="PiroplasmaDB:BOVATA_004980"/>
<sequence length="86" mass="9947">MDRTVHLVVSDLYDLEVDRGARFAVAFGVVFYDIPRLGILVERRVLRHEQRYQLDVAEESERHLYPRGVGAHDGAAQQLADLRRED</sequence>
<dbReference type="AlphaFoldDB" id="A0A2H6K7N8"/>
<evidence type="ECO:0000313" key="2">
    <source>
        <dbReference type="Proteomes" id="UP000236319"/>
    </source>
</evidence>
<evidence type="ECO:0000313" key="1">
    <source>
        <dbReference type="EMBL" id="GBE59005.1"/>
    </source>
</evidence>
<name>A0A2H6K7N8_9APIC</name>
<dbReference type="RefSeq" id="XP_028865248.1">
    <property type="nucleotide sequence ID" value="XM_029009415.1"/>
</dbReference>